<dbReference type="EMBL" id="CABVPY010000001">
    <property type="protein sequence ID" value="VWB07986.1"/>
    <property type="molecule type" value="Genomic_DNA"/>
</dbReference>
<dbReference type="Proteomes" id="UP000494170">
    <property type="component" value="Unassembled WGS sequence"/>
</dbReference>
<sequence length="35" mass="4249">MLWKLVIVLLIAFGLFGWAVYRGVKQWNDDEHHRH</sequence>
<evidence type="ECO:0000313" key="1">
    <source>
        <dbReference type="EMBL" id="VWB07986.1"/>
    </source>
</evidence>
<organism evidence="1 2">
    <name type="scientific">Burkholderia lata (strain ATCC 17760 / DSM 23089 / LMG 22485 / NCIMB 9086 / R18194 / 383)</name>
    <dbReference type="NCBI Taxonomy" id="482957"/>
    <lineage>
        <taxon>Bacteria</taxon>
        <taxon>Pseudomonadati</taxon>
        <taxon>Pseudomonadota</taxon>
        <taxon>Betaproteobacteria</taxon>
        <taxon>Burkholderiales</taxon>
        <taxon>Burkholderiaceae</taxon>
        <taxon>Burkholderia</taxon>
        <taxon>Burkholderia cepacia complex</taxon>
    </lineage>
</organism>
<evidence type="ECO:0000313" key="2">
    <source>
        <dbReference type="Proteomes" id="UP000494170"/>
    </source>
</evidence>
<name>A0A6P2GXA5_BURL3</name>
<accession>A0A6P2GXA5</accession>
<protein>
    <submittedName>
        <fullName evidence="1">Uncharacterized protein</fullName>
    </submittedName>
</protein>
<gene>
    <name evidence="1" type="ORF">BLA6863_00195</name>
</gene>
<dbReference type="AlphaFoldDB" id="A0A6P2GXA5"/>
<proteinExistence type="predicted"/>
<reference evidence="1 2" key="1">
    <citation type="submission" date="2019-09" db="EMBL/GenBank/DDBJ databases">
        <authorList>
            <person name="Depoorter E."/>
        </authorList>
    </citation>
    <scope>NUCLEOTIDE SEQUENCE [LARGE SCALE GENOMIC DNA]</scope>
    <source>
        <strain evidence="1">LMG 6863</strain>
    </source>
</reference>